<name>G4S5K3_CAEEL</name>
<sequence>MIEITDDEDWFHCGVLAFSLEVVRQKNSDIDDRISVDEDFSSPINIKLSETQQMIIDEEPEEIDADVVTPNFSNDHFLQPRRCSMRLAVLEIERQETAMKKKEESKRQKIKKTKERKKHAIQAAKTRKQRNEIEEASQALLRCFRLVGNAKTKNGKRNISVWEDLHLSSCEFLNFISDTKSLEKSKFQIFLVNGCSALKNTMLAARPRTEETHQLMLGFIVSLYKAYDVALRTGVITVGGDLSRLLEQVFGKYLSTPKWMSPTHVPWIQTKNIFKLLLSIIEIPEIIYDLIDLLCKMQINAREALANKIGMATNKFITQMKGVDVPIFLKTSTIF</sequence>
<keyword evidence="3" id="KW-1185">Reference proteome</keyword>
<accession>G4S5K3</accession>
<evidence type="ECO:0000313" key="2">
    <source>
        <dbReference type="EMBL" id="CCD66590.1"/>
    </source>
</evidence>
<organism evidence="2 3">
    <name type="scientific">Caenorhabditis elegans</name>
    <dbReference type="NCBI Taxonomy" id="6239"/>
    <lineage>
        <taxon>Eukaryota</taxon>
        <taxon>Metazoa</taxon>
        <taxon>Ecdysozoa</taxon>
        <taxon>Nematoda</taxon>
        <taxon>Chromadorea</taxon>
        <taxon>Rhabditida</taxon>
        <taxon>Rhabditina</taxon>
        <taxon>Rhabditomorpha</taxon>
        <taxon>Rhabditoidea</taxon>
        <taxon>Rhabditidae</taxon>
        <taxon>Peloderinae</taxon>
        <taxon>Caenorhabditis</taxon>
    </lineage>
</organism>
<dbReference type="WormBase" id="C46A5.5a">
    <property type="protein sequence ID" value="CE08755"/>
    <property type="gene ID" value="WBGene00016701"/>
    <property type="gene designation" value="dsb-3"/>
</dbReference>
<dbReference type="SMR" id="G4S5K3"/>
<dbReference type="RefSeq" id="NP_001255307.1">
    <property type="nucleotide sequence ID" value="NM_001268378.1"/>
</dbReference>
<proteinExistence type="predicted"/>
<reference evidence="2 3" key="1">
    <citation type="journal article" date="1998" name="Science">
        <title>Genome sequence of the nematode C. elegans: a platform for investigating biology.</title>
        <authorList>
            <consortium name="The C. elegans sequencing consortium"/>
            <person name="Sulson J.E."/>
            <person name="Waterston R."/>
        </authorList>
    </citation>
    <scope>NUCLEOTIDE SEQUENCE [LARGE SCALE GENOMIC DNA]</scope>
    <source>
        <strain evidence="2 3">Bristol N2</strain>
    </source>
</reference>
<gene>
    <name evidence="2 4" type="primary">dsb-3</name>
    <name evidence="4" type="ORF">C46A5.5</name>
    <name evidence="2" type="ORF">CELE_C46A5.5</name>
</gene>
<evidence type="ECO:0000313" key="4">
    <source>
        <dbReference type="WormBase" id="C46A5.5a"/>
    </source>
</evidence>
<protein>
    <submittedName>
        <fullName evidence="2">Double-Strand Break factor</fullName>
    </submittedName>
</protein>
<dbReference type="Bgee" id="WBGene00016701">
    <property type="expression patterns" value="Expressed in germ line (C elegans) and 3 other cell types or tissues"/>
</dbReference>
<dbReference type="GeneID" id="183499"/>
<dbReference type="Proteomes" id="UP000001940">
    <property type="component" value="Chromosome IV"/>
</dbReference>
<feature type="compositionally biased region" description="Basic residues" evidence="1">
    <location>
        <begin position="108"/>
        <end position="128"/>
    </location>
</feature>
<dbReference type="EMBL" id="BX284604">
    <property type="protein sequence ID" value="CCD66590.1"/>
    <property type="molecule type" value="Genomic_DNA"/>
</dbReference>
<evidence type="ECO:0000256" key="1">
    <source>
        <dbReference type="SAM" id="MobiDB-lite"/>
    </source>
</evidence>
<dbReference type="AGR" id="WB:WBGene00016701"/>
<feature type="region of interest" description="Disordered" evidence="1">
    <location>
        <begin position="100"/>
        <end position="129"/>
    </location>
</feature>
<dbReference type="CTD" id="183499"/>
<evidence type="ECO:0000313" key="3">
    <source>
        <dbReference type="Proteomes" id="UP000001940"/>
    </source>
</evidence>
<dbReference type="AlphaFoldDB" id="G4S5K3"/>
<dbReference type="ExpressionAtlas" id="G4S5K3">
    <property type="expression patterns" value="baseline and differential"/>
</dbReference>